<dbReference type="EMBL" id="OZ023710">
    <property type="protein sequence ID" value="CAK9883403.1"/>
    <property type="molecule type" value="Genomic_DNA"/>
</dbReference>
<feature type="transmembrane region" description="Helical" evidence="8">
    <location>
        <begin position="194"/>
        <end position="214"/>
    </location>
</feature>
<accession>A0ABP1C3L6</accession>
<dbReference type="Pfam" id="PF04535">
    <property type="entry name" value="CASP_dom"/>
    <property type="match status" value="1"/>
</dbReference>
<evidence type="ECO:0000256" key="7">
    <source>
        <dbReference type="ARBA" id="ARBA00023136"/>
    </source>
</evidence>
<name>A0ABP1C3L6_9BRYO</name>
<evidence type="ECO:0000256" key="5">
    <source>
        <dbReference type="ARBA" id="ARBA00022692"/>
    </source>
</evidence>
<comment type="subcellular location">
    <subcellularLocation>
        <location evidence="1 8">Cell membrane</location>
        <topology evidence="1 8">Multi-pass membrane protein</topology>
    </subcellularLocation>
</comment>
<sequence length="228" mass="24306">MADTSGVPASSVPYGAPGKAGTGYPGISTGAPAFPVTPPAERPRVRRAHRALNCLNFLLRVLTAFASAAAFIAMLFAMETVVNPNGQGQKTVEWHSFIGFRWFLLANTTICAYSILAAIVACISVCIGRGPLSYTPLAWLTFLVDFVLANALMSAAAAATTVVYIAYRGENAASWAPACNRARRFCRRAVGAVIASYVAWLLLALSTILAVSAIHQIYRTRRSTATNF</sequence>
<gene>
    <name evidence="10" type="ORF">CSSPJE1EN2_LOCUS24654</name>
</gene>
<evidence type="ECO:0000259" key="9">
    <source>
        <dbReference type="Pfam" id="PF04535"/>
    </source>
</evidence>
<dbReference type="Proteomes" id="UP001497522">
    <property type="component" value="Chromosome 9"/>
</dbReference>
<dbReference type="PANTHER" id="PTHR33573:SF47">
    <property type="entry name" value="CASP-LIKE PROTEIN 1U1"/>
    <property type="match status" value="1"/>
</dbReference>
<evidence type="ECO:0000256" key="4">
    <source>
        <dbReference type="ARBA" id="ARBA00022475"/>
    </source>
</evidence>
<evidence type="ECO:0000256" key="1">
    <source>
        <dbReference type="ARBA" id="ARBA00004651"/>
    </source>
</evidence>
<feature type="domain" description="Casparian strip membrane protein" evidence="9">
    <location>
        <begin position="51"/>
        <end position="202"/>
    </location>
</feature>
<proteinExistence type="inferred from homology"/>
<keyword evidence="11" id="KW-1185">Reference proteome</keyword>
<dbReference type="NCBIfam" id="TIGR01569">
    <property type="entry name" value="A_tha_TIGR01569"/>
    <property type="match status" value="1"/>
</dbReference>
<evidence type="ECO:0000256" key="8">
    <source>
        <dbReference type="RuleBase" id="RU361233"/>
    </source>
</evidence>
<feature type="transmembrane region" description="Helical" evidence="8">
    <location>
        <begin position="139"/>
        <end position="167"/>
    </location>
</feature>
<dbReference type="InterPro" id="IPR006459">
    <property type="entry name" value="CASP/CASPL"/>
</dbReference>
<keyword evidence="6 8" id="KW-1133">Transmembrane helix</keyword>
<protein>
    <recommendedName>
        <fullName evidence="8">CASP-like protein</fullName>
    </recommendedName>
</protein>
<keyword evidence="5 8" id="KW-0812">Transmembrane</keyword>
<dbReference type="PANTHER" id="PTHR33573">
    <property type="entry name" value="CASP-LIKE PROTEIN 4A4"/>
    <property type="match status" value="1"/>
</dbReference>
<comment type="subunit">
    <text evidence="3 8">Homodimer and heterodimers.</text>
</comment>
<evidence type="ECO:0000256" key="3">
    <source>
        <dbReference type="ARBA" id="ARBA00011489"/>
    </source>
</evidence>
<evidence type="ECO:0000256" key="6">
    <source>
        <dbReference type="ARBA" id="ARBA00022989"/>
    </source>
</evidence>
<organism evidence="10 11">
    <name type="scientific">Sphagnum jensenii</name>
    <dbReference type="NCBI Taxonomy" id="128206"/>
    <lineage>
        <taxon>Eukaryota</taxon>
        <taxon>Viridiplantae</taxon>
        <taxon>Streptophyta</taxon>
        <taxon>Embryophyta</taxon>
        <taxon>Bryophyta</taxon>
        <taxon>Sphagnophytina</taxon>
        <taxon>Sphagnopsida</taxon>
        <taxon>Sphagnales</taxon>
        <taxon>Sphagnaceae</taxon>
        <taxon>Sphagnum</taxon>
    </lineage>
</organism>
<keyword evidence="4 8" id="KW-1003">Cell membrane</keyword>
<evidence type="ECO:0000313" key="11">
    <source>
        <dbReference type="Proteomes" id="UP001497522"/>
    </source>
</evidence>
<keyword evidence="7 8" id="KW-0472">Membrane</keyword>
<evidence type="ECO:0000256" key="2">
    <source>
        <dbReference type="ARBA" id="ARBA00007651"/>
    </source>
</evidence>
<reference evidence="10" key="1">
    <citation type="submission" date="2024-03" db="EMBL/GenBank/DDBJ databases">
        <authorList>
            <consortium name="ELIXIR-Norway"/>
            <consortium name="Elixir Norway"/>
        </authorList>
    </citation>
    <scope>NUCLEOTIDE SEQUENCE</scope>
</reference>
<dbReference type="InterPro" id="IPR006702">
    <property type="entry name" value="CASP_dom"/>
</dbReference>
<comment type="similarity">
    <text evidence="2 8">Belongs to the Casparian strip membrane proteins (CASP) family.</text>
</comment>
<feature type="transmembrane region" description="Helical" evidence="8">
    <location>
        <begin position="98"/>
        <end position="127"/>
    </location>
</feature>
<feature type="transmembrane region" description="Helical" evidence="8">
    <location>
        <begin position="57"/>
        <end position="78"/>
    </location>
</feature>
<evidence type="ECO:0000313" key="10">
    <source>
        <dbReference type="EMBL" id="CAK9883403.1"/>
    </source>
</evidence>